<dbReference type="EMBL" id="SACP01000007">
    <property type="protein sequence ID" value="RVU19160.1"/>
    <property type="molecule type" value="Genomic_DNA"/>
</dbReference>
<organism evidence="2 3">
    <name type="scientific">Methylobacterium oryzihabitans</name>
    <dbReference type="NCBI Taxonomy" id="2499852"/>
    <lineage>
        <taxon>Bacteria</taxon>
        <taxon>Pseudomonadati</taxon>
        <taxon>Pseudomonadota</taxon>
        <taxon>Alphaproteobacteria</taxon>
        <taxon>Hyphomicrobiales</taxon>
        <taxon>Methylobacteriaceae</taxon>
        <taxon>Methylobacterium</taxon>
    </lineage>
</organism>
<gene>
    <name evidence="2" type="ORF">EOE48_09345</name>
</gene>
<evidence type="ECO:0000256" key="1">
    <source>
        <dbReference type="SAM" id="MobiDB-lite"/>
    </source>
</evidence>
<keyword evidence="3" id="KW-1185">Reference proteome</keyword>
<name>A0A437PA63_9HYPH</name>
<dbReference type="Proteomes" id="UP000286997">
    <property type="component" value="Unassembled WGS sequence"/>
</dbReference>
<dbReference type="OrthoDB" id="9798280at2"/>
<accession>A0A437PA63</accession>
<reference evidence="2 3" key="1">
    <citation type="submission" date="2019-01" db="EMBL/GenBank/DDBJ databases">
        <authorList>
            <person name="Chen W.-M."/>
        </authorList>
    </citation>
    <scope>NUCLEOTIDE SEQUENCE [LARGE SCALE GENOMIC DNA]</scope>
    <source>
        <strain evidence="2 3">TER-1</strain>
    </source>
</reference>
<evidence type="ECO:0000313" key="3">
    <source>
        <dbReference type="Proteomes" id="UP000286997"/>
    </source>
</evidence>
<evidence type="ECO:0000313" key="2">
    <source>
        <dbReference type="EMBL" id="RVU19160.1"/>
    </source>
</evidence>
<feature type="compositionally biased region" description="Low complexity" evidence="1">
    <location>
        <begin position="1"/>
        <end position="15"/>
    </location>
</feature>
<dbReference type="Pfam" id="PF11950">
    <property type="entry name" value="DUF3467"/>
    <property type="match status" value="1"/>
</dbReference>
<dbReference type="InterPro" id="IPR021857">
    <property type="entry name" value="DUF3467"/>
</dbReference>
<feature type="region of interest" description="Disordered" evidence="1">
    <location>
        <begin position="1"/>
        <end position="21"/>
    </location>
</feature>
<sequence length="97" mass="10588">MLSGGNAAATPTTGAQPEMRVDTTQLKTTYCNVCSATSTSEEVVLTYGFNSNWDMRQQPMEIALHHRIVMSPKAAKRFHGVLTQLIAEHEARNGPLA</sequence>
<protein>
    <submittedName>
        <fullName evidence="2">DUF3467 domain-containing protein</fullName>
    </submittedName>
</protein>
<comment type="caution">
    <text evidence="2">The sequence shown here is derived from an EMBL/GenBank/DDBJ whole genome shotgun (WGS) entry which is preliminary data.</text>
</comment>
<proteinExistence type="predicted"/>
<dbReference type="AlphaFoldDB" id="A0A437PA63"/>